<reference evidence="1" key="1">
    <citation type="submission" date="2021-08" db="EMBL/GenBank/DDBJ databases">
        <title>Chromosome-Level Trichoderma cornu-damae using Hi-C Data.</title>
        <authorList>
            <person name="Kim C.S."/>
        </authorList>
    </citation>
    <scope>NUCLEOTIDE SEQUENCE</scope>
    <source>
        <strain evidence="1">KA19-0412C</strain>
    </source>
</reference>
<evidence type="ECO:0000313" key="2">
    <source>
        <dbReference type="Proteomes" id="UP000827724"/>
    </source>
</evidence>
<sequence length="104" mass="11597">MDFGHLVGEVELQKVLRGDNGSIPTEQQKQREMQAMDERIAAFMETYAWAFASGEPKGKLTAYFERARRTSRLAPTTTGPHLLADVYPQILNGEGTSLRRGEGI</sequence>
<dbReference type="AlphaFoldDB" id="A0A9P8QHS9"/>
<dbReference type="Gene3D" id="2.40.320.10">
    <property type="entry name" value="Hypothetical Protein Pfu-838710-001"/>
    <property type="match status" value="1"/>
</dbReference>
<accession>A0A9P8QHS9</accession>
<dbReference type="OrthoDB" id="442176at2759"/>
<evidence type="ECO:0000313" key="1">
    <source>
        <dbReference type="EMBL" id="KAH6605545.1"/>
    </source>
</evidence>
<name>A0A9P8QHS9_9HYPO</name>
<keyword evidence="2" id="KW-1185">Reference proteome</keyword>
<comment type="caution">
    <text evidence="1">The sequence shown here is derived from an EMBL/GenBank/DDBJ whole genome shotgun (WGS) entry which is preliminary data.</text>
</comment>
<protein>
    <submittedName>
        <fullName evidence="1">Uncharacterized protein</fullName>
    </submittedName>
</protein>
<dbReference type="EMBL" id="JAIWOZ010000004">
    <property type="protein sequence ID" value="KAH6605545.1"/>
    <property type="molecule type" value="Genomic_DNA"/>
</dbReference>
<organism evidence="1 2">
    <name type="scientific">Trichoderma cornu-damae</name>
    <dbReference type="NCBI Taxonomy" id="654480"/>
    <lineage>
        <taxon>Eukaryota</taxon>
        <taxon>Fungi</taxon>
        <taxon>Dikarya</taxon>
        <taxon>Ascomycota</taxon>
        <taxon>Pezizomycotina</taxon>
        <taxon>Sordariomycetes</taxon>
        <taxon>Hypocreomycetidae</taxon>
        <taxon>Hypocreales</taxon>
        <taxon>Hypocreaceae</taxon>
        <taxon>Trichoderma</taxon>
    </lineage>
</organism>
<proteinExistence type="predicted"/>
<gene>
    <name evidence="1" type="ORF">Trco_004698</name>
</gene>
<dbReference type="Proteomes" id="UP000827724">
    <property type="component" value="Unassembled WGS sequence"/>
</dbReference>